<feature type="region of interest" description="Disordered" evidence="3">
    <location>
        <begin position="242"/>
        <end position="310"/>
    </location>
</feature>
<name>A0A4D4K6Q8_9ACTN</name>
<keyword evidence="2" id="KW-0560">Oxidoreductase</keyword>
<evidence type="ECO:0000256" key="3">
    <source>
        <dbReference type="SAM" id="MobiDB-lite"/>
    </source>
</evidence>
<keyword evidence="1" id="KW-0500">Molybdenum</keyword>
<dbReference type="Pfam" id="PF02738">
    <property type="entry name" value="MoCoBD_1"/>
    <property type="match status" value="1"/>
</dbReference>
<dbReference type="Pfam" id="PF01315">
    <property type="entry name" value="Ald_Xan_dh_C"/>
    <property type="match status" value="1"/>
</dbReference>
<dbReference type="InterPro" id="IPR008274">
    <property type="entry name" value="AldOxase/xan_DH_MoCoBD1"/>
</dbReference>
<dbReference type="PANTHER" id="PTHR11908">
    <property type="entry name" value="XANTHINE DEHYDROGENASE"/>
    <property type="match status" value="1"/>
</dbReference>
<dbReference type="Gene3D" id="3.30.365.10">
    <property type="entry name" value="Aldehyde oxidase/xanthine dehydrogenase, molybdopterin binding domain"/>
    <property type="match status" value="1"/>
</dbReference>
<accession>A0A4D4K6Q8</accession>
<dbReference type="SUPFAM" id="SSF54665">
    <property type="entry name" value="CO dehydrogenase molybdoprotein N-domain-like"/>
    <property type="match status" value="1"/>
</dbReference>
<dbReference type="Gene3D" id="3.90.1170.50">
    <property type="entry name" value="Aldehyde oxidase/xanthine dehydrogenase, a/b hammerhead"/>
    <property type="match status" value="1"/>
</dbReference>
<feature type="compositionally biased region" description="Low complexity" evidence="3">
    <location>
        <begin position="269"/>
        <end position="284"/>
    </location>
</feature>
<organism evidence="5 6">
    <name type="scientific">Streptomyces antimycoticus</name>
    <dbReference type="NCBI Taxonomy" id="68175"/>
    <lineage>
        <taxon>Bacteria</taxon>
        <taxon>Bacillati</taxon>
        <taxon>Actinomycetota</taxon>
        <taxon>Actinomycetes</taxon>
        <taxon>Kitasatosporales</taxon>
        <taxon>Streptomycetaceae</taxon>
        <taxon>Streptomyces</taxon>
        <taxon>Streptomyces violaceusniger group</taxon>
    </lineage>
</organism>
<protein>
    <recommendedName>
        <fullName evidence="4">Aldehyde oxidase/xanthine dehydrogenase a/b hammerhead domain-containing protein</fullName>
    </recommendedName>
</protein>
<dbReference type="EMBL" id="BJHV01000001">
    <property type="protein sequence ID" value="GDY41593.1"/>
    <property type="molecule type" value="Genomic_DNA"/>
</dbReference>
<dbReference type="AlphaFoldDB" id="A0A4D4K6Q8"/>
<dbReference type="SUPFAM" id="SSF56003">
    <property type="entry name" value="Molybdenum cofactor-binding domain"/>
    <property type="match status" value="1"/>
</dbReference>
<dbReference type="SMART" id="SM01008">
    <property type="entry name" value="Ald_Xan_dh_C"/>
    <property type="match status" value="1"/>
</dbReference>
<evidence type="ECO:0000256" key="1">
    <source>
        <dbReference type="ARBA" id="ARBA00022505"/>
    </source>
</evidence>
<sequence>MSHVTARPHAIGIPMDRIDGAQKVTGTATYAYEWPLDQPVYLYPLQSTIASGRVTGVDSALAEAEPGVLAVLSHLNAPTLTRPDDPELAVLQSDEVAWRGQFIGAIVAESLETARRAAGLVRVDYESRPPDVVLRADRDDLYSPVHAATFGTGGGELQDGSPADSVLGDVDTALAASPTMVDTTYSTPMYHNNPMEPHTAVVTWLNGELLVRCSTQGVSLSQALISGVLGLEPGRVRVVSPHVGARSARRSTPTRMPSSPRWPPGSCGGRSSSPSPGSRCSPWSATVRRRSSGSGWAPDGTAGSPRWPTM</sequence>
<dbReference type="GO" id="GO:0016491">
    <property type="term" value="F:oxidoreductase activity"/>
    <property type="evidence" value="ECO:0007669"/>
    <property type="project" value="UniProtKB-KW"/>
</dbReference>
<comment type="caution">
    <text evidence="5">The sequence shown here is derived from an EMBL/GenBank/DDBJ whole genome shotgun (WGS) entry which is preliminary data.</text>
</comment>
<dbReference type="InterPro" id="IPR016208">
    <property type="entry name" value="Ald_Oxase/xanthine_DH-like"/>
</dbReference>
<dbReference type="InterPro" id="IPR000674">
    <property type="entry name" value="Ald_Oxase/Xan_DH_a/b"/>
</dbReference>
<keyword evidence="6" id="KW-1185">Reference proteome</keyword>
<dbReference type="GO" id="GO:0005506">
    <property type="term" value="F:iron ion binding"/>
    <property type="evidence" value="ECO:0007669"/>
    <property type="project" value="InterPro"/>
</dbReference>
<evidence type="ECO:0000313" key="5">
    <source>
        <dbReference type="EMBL" id="GDY41593.1"/>
    </source>
</evidence>
<proteinExistence type="predicted"/>
<dbReference type="InterPro" id="IPR036856">
    <property type="entry name" value="Ald_Oxase/Xan_DH_a/b_sf"/>
</dbReference>
<reference evidence="5 6" key="1">
    <citation type="journal article" date="2020" name="Int. J. Syst. Evol. Microbiol.">
        <title>Reclassification of Streptomyces castelarensis and Streptomyces sporoclivatus as later heterotypic synonyms of Streptomyces antimycoticus.</title>
        <authorList>
            <person name="Komaki H."/>
            <person name="Tamura T."/>
        </authorList>
    </citation>
    <scope>NUCLEOTIDE SEQUENCE [LARGE SCALE GENOMIC DNA]</scope>
    <source>
        <strain evidence="5 6">NBRC 12839</strain>
    </source>
</reference>
<evidence type="ECO:0000313" key="6">
    <source>
        <dbReference type="Proteomes" id="UP000299290"/>
    </source>
</evidence>
<dbReference type="PANTHER" id="PTHR11908:SF132">
    <property type="entry name" value="ALDEHYDE OXIDASE 1-RELATED"/>
    <property type="match status" value="1"/>
</dbReference>
<evidence type="ECO:0000259" key="4">
    <source>
        <dbReference type="SMART" id="SM01008"/>
    </source>
</evidence>
<gene>
    <name evidence="5" type="ORF">SANT12839_024750</name>
</gene>
<feature type="domain" description="Aldehyde oxidase/xanthine dehydrogenase a/b hammerhead" evidence="4">
    <location>
        <begin position="25"/>
        <end position="129"/>
    </location>
</feature>
<dbReference type="InterPro" id="IPR037165">
    <property type="entry name" value="AldOxase/xan_DH_Mopterin-bd_sf"/>
</dbReference>
<evidence type="ECO:0000256" key="2">
    <source>
        <dbReference type="ARBA" id="ARBA00023002"/>
    </source>
</evidence>
<dbReference type="Proteomes" id="UP000299290">
    <property type="component" value="Unassembled WGS sequence"/>
</dbReference>